<evidence type="ECO:0000313" key="2">
    <source>
        <dbReference type="Proteomes" id="UP001433508"/>
    </source>
</evidence>
<name>A0ACC3T647_LIPKO</name>
<evidence type="ECO:0000313" key="1">
    <source>
        <dbReference type="EMBL" id="KAK9239449.1"/>
    </source>
</evidence>
<comment type="caution">
    <text evidence="1">The sequence shown here is derived from an EMBL/GenBank/DDBJ whole genome shotgun (WGS) entry which is preliminary data.</text>
</comment>
<accession>A0ACC3T647</accession>
<protein>
    <submittedName>
        <fullName evidence="1">Uncharacterized protein</fullName>
    </submittedName>
</protein>
<reference evidence="2" key="1">
    <citation type="journal article" date="2024" name="Front. Bioeng. Biotechnol.">
        <title>Genome-scale model development and genomic sequencing of the oleaginous clade Lipomyces.</title>
        <authorList>
            <person name="Czajka J.J."/>
            <person name="Han Y."/>
            <person name="Kim J."/>
            <person name="Mondo S.J."/>
            <person name="Hofstad B.A."/>
            <person name="Robles A."/>
            <person name="Haridas S."/>
            <person name="Riley R."/>
            <person name="LaButti K."/>
            <person name="Pangilinan J."/>
            <person name="Andreopoulos W."/>
            <person name="Lipzen A."/>
            <person name="Yan J."/>
            <person name="Wang M."/>
            <person name="Ng V."/>
            <person name="Grigoriev I.V."/>
            <person name="Spatafora J.W."/>
            <person name="Magnuson J.K."/>
            <person name="Baker S.E."/>
            <person name="Pomraning K.R."/>
        </authorList>
    </citation>
    <scope>NUCLEOTIDE SEQUENCE [LARGE SCALE GENOMIC DNA]</scope>
    <source>
        <strain evidence="2">CBS 7786</strain>
    </source>
</reference>
<gene>
    <name evidence="1" type="ORF">V1525DRAFT_398100</name>
</gene>
<dbReference type="Proteomes" id="UP001433508">
    <property type="component" value="Unassembled WGS sequence"/>
</dbReference>
<sequence>MPSLQLPRYSPTLLPVKETWAMTPSHKGSGNSIRPIEFNLVIESPPLICYGARTQSTGALLSGLLFLYVNAYSIHMKSVTLELVQEITVKRPSVGSCKDCVHHVNVLKRWDLLKNPTTLQRSEYGYPISHLLHGDMPASTTSSLACVSYYLRANATPLCKDVAPITLTRALPLYRSIVTTDVRRCLRVFPPTSLNATASFPAVAFPKSSFTMDLQLNNVLNREKNTRWQLRKLSWRLDEISKLQHSGCDKHSDSPEQLEDVKAIAFNEMRKGWKTDYSNDGRIEAELEISTLGDIPMCCNVLAPEFGLEVEHVLTVEMLVLEEHMPVNGSRQSNPTGAARILRMQFSVEITERGGLGISWDDEVPPTYDDVPISPPGYDRIVPAQQIPTQQIEHLTIN</sequence>
<proteinExistence type="predicted"/>
<organism evidence="1 2">
    <name type="scientific">Lipomyces kononenkoae</name>
    <name type="common">Yeast</name>
    <dbReference type="NCBI Taxonomy" id="34357"/>
    <lineage>
        <taxon>Eukaryota</taxon>
        <taxon>Fungi</taxon>
        <taxon>Dikarya</taxon>
        <taxon>Ascomycota</taxon>
        <taxon>Saccharomycotina</taxon>
        <taxon>Lipomycetes</taxon>
        <taxon>Lipomycetales</taxon>
        <taxon>Lipomycetaceae</taxon>
        <taxon>Lipomyces</taxon>
    </lineage>
</organism>
<keyword evidence="2" id="KW-1185">Reference proteome</keyword>
<dbReference type="EMBL" id="MU971346">
    <property type="protein sequence ID" value="KAK9239449.1"/>
    <property type="molecule type" value="Genomic_DNA"/>
</dbReference>